<evidence type="ECO:0000256" key="5">
    <source>
        <dbReference type="ARBA" id="ARBA00022485"/>
    </source>
</evidence>
<comment type="similarity">
    <text evidence="2">Belongs to the iron-sulfur dependent L-serine dehydratase family.</text>
</comment>
<sequence>MESIKEIYRKGHGPSSSHTMGPKKTAEKFKARNPGAKRFEVVLYGSLAATGSGEIVAAPTYCASGVLPAVLFISNL</sequence>
<dbReference type="SUPFAM" id="SSF143548">
    <property type="entry name" value="Serine metabolism enzymes domain"/>
    <property type="match status" value="1"/>
</dbReference>
<dbReference type="EC" id="4.3.1.17" evidence="3"/>
<evidence type="ECO:0000313" key="13">
    <source>
        <dbReference type="EMBL" id="HDR52170.1"/>
    </source>
</evidence>
<dbReference type="InterPro" id="IPR029009">
    <property type="entry name" value="ASB_dom_sf"/>
</dbReference>
<comment type="caution">
    <text evidence="13">The sequence shown here is derived from an EMBL/GenBank/DDBJ whole genome shotgun (WGS) entry which is preliminary data.</text>
</comment>
<evidence type="ECO:0000256" key="9">
    <source>
        <dbReference type="ARBA" id="ARBA00023239"/>
    </source>
</evidence>
<keyword evidence="8" id="KW-0411">Iron-sulfur</keyword>
<comment type="catalytic activity">
    <reaction evidence="10">
        <text>L-serine = pyruvate + NH4(+)</text>
        <dbReference type="Rhea" id="RHEA:19169"/>
        <dbReference type="ChEBI" id="CHEBI:15361"/>
        <dbReference type="ChEBI" id="CHEBI:28938"/>
        <dbReference type="ChEBI" id="CHEBI:33384"/>
        <dbReference type="EC" id="4.3.1.17"/>
    </reaction>
</comment>
<keyword evidence="7" id="KW-0408">Iron</keyword>
<evidence type="ECO:0000256" key="4">
    <source>
        <dbReference type="ARBA" id="ARBA00022432"/>
    </source>
</evidence>
<organism evidence="13">
    <name type="scientific">Mariniphaga anaerophila</name>
    <dbReference type="NCBI Taxonomy" id="1484053"/>
    <lineage>
        <taxon>Bacteria</taxon>
        <taxon>Pseudomonadati</taxon>
        <taxon>Bacteroidota</taxon>
        <taxon>Bacteroidia</taxon>
        <taxon>Marinilabiliales</taxon>
        <taxon>Prolixibacteraceae</taxon>
        <taxon>Mariniphaga</taxon>
    </lineage>
</organism>
<evidence type="ECO:0000256" key="2">
    <source>
        <dbReference type="ARBA" id="ARBA00008636"/>
    </source>
</evidence>
<dbReference type="EMBL" id="DSDK01000618">
    <property type="protein sequence ID" value="HDR52170.1"/>
    <property type="molecule type" value="Genomic_DNA"/>
</dbReference>
<keyword evidence="4" id="KW-0312">Gluconeogenesis</keyword>
<protein>
    <recommendedName>
        <fullName evidence="3">L-serine ammonia-lyase</fullName>
        <ecNumber evidence="3">4.3.1.17</ecNumber>
    </recommendedName>
</protein>
<dbReference type="Gene3D" id="3.30.1330.90">
    <property type="entry name" value="D-3-phosphoglycerate dehydrogenase, domain 3"/>
    <property type="match status" value="1"/>
</dbReference>
<dbReference type="GO" id="GO:0006094">
    <property type="term" value="P:gluconeogenesis"/>
    <property type="evidence" value="ECO:0007669"/>
    <property type="project" value="UniProtKB-KW"/>
</dbReference>
<name>A0A831LMI8_9BACT</name>
<evidence type="ECO:0000256" key="1">
    <source>
        <dbReference type="ARBA" id="ARBA00001966"/>
    </source>
</evidence>
<evidence type="ECO:0000259" key="12">
    <source>
        <dbReference type="Pfam" id="PF03315"/>
    </source>
</evidence>
<dbReference type="PANTHER" id="PTHR30182:SF1">
    <property type="entry name" value="L-SERINE DEHYDRATASE 1"/>
    <property type="match status" value="1"/>
</dbReference>
<keyword evidence="6" id="KW-0479">Metal-binding</keyword>
<dbReference type="PANTHER" id="PTHR30182">
    <property type="entry name" value="L-SERINE DEHYDRATASE"/>
    <property type="match status" value="1"/>
</dbReference>
<dbReference type="GO" id="GO:0003941">
    <property type="term" value="F:L-serine ammonia-lyase activity"/>
    <property type="evidence" value="ECO:0007669"/>
    <property type="project" value="UniProtKB-EC"/>
</dbReference>
<evidence type="ECO:0000256" key="7">
    <source>
        <dbReference type="ARBA" id="ARBA00023004"/>
    </source>
</evidence>
<dbReference type="AlphaFoldDB" id="A0A831LMI8"/>
<feature type="domain" description="Serine dehydratase beta chain" evidence="12">
    <location>
        <begin position="3"/>
        <end position="55"/>
    </location>
</feature>
<keyword evidence="9" id="KW-0456">Lyase</keyword>
<evidence type="ECO:0000256" key="10">
    <source>
        <dbReference type="ARBA" id="ARBA00049406"/>
    </source>
</evidence>
<reference evidence="13" key="1">
    <citation type="journal article" date="2020" name="mSystems">
        <title>Genome- and Community-Level Interaction Insights into Carbon Utilization and Element Cycling Functions of Hydrothermarchaeota in Hydrothermal Sediment.</title>
        <authorList>
            <person name="Zhou Z."/>
            <person name="Liu Y."/>
            <person name="Xu W."/>
            <person name="Pan J."/>
            <person name="Luo Z.H."/>
            <person name="Li M."/>
        </authorList>
    </citation>
    <scope>NUCLEOTIDE SEQUENCE [LARGE SCALE GENOMIC DNA]</scope>
    <source>
        <strain evidence="13">SpSt-1217</strain>
    </source>
</reference>
<feature type="region of interest" description="Disordered" evidence="11">
    <location>
        <begin position="1"/>
        <end position="29"/>
    </location>
</feature>
<proteinExistence type="inferred from homology"/>
<keyword evidence="5" id="KW-0004">4Fe-4S</keyword>
<evidence type="ECO:0000256" key="8">
    <source>
        <dbReference type="ARBA" id="ARBA00023014"/>
    </source>
</evidence>
<dbReference type="GO" id="GO:0046872">
    <property type="term" value="F:metal ion binding"/>
    <property type="evidence" value="ECO:0007669"/>
    <property type="project" value="UniProtKB-KW"/>
</dbReference>
<evidence type="ECO:0000256" key="3">
    <source>
        <dbReference type="ARBA" id="ARBA00012093"/>
    </source>
</evidence>
<accession>A0A831LMI8</accession>
<evidence type="ECO:0000256" key="11">
    <source>
        <dbReference type="SAM" id="MobiDB-lite"/>
    </source>
</evidence>
<dbReference type="InterPro" id="IPR005131">
    <property type="entry name" value="Ser_deHydtase_bsu"/>
</dbReference>
<evidence type="ECO:0000256" key="6">
    <source>
        <dbReference type="ARBA" id="ARBA00022723"/>
    </source>
</evidence>
<dbReference type="Pfam" id="PF03315">
    <property type="entry name" value="SDH_beta"/>
    <property type="match status" value="1"/>
</dbReference>
<comment type="cofactor">
    <cofactor evidence="1">
        <name>[4Fe-4S] cluster</name>
        <dbReference type="ChEBI" id="CHEBI:49883"/>
    </cofactor>
</comment>
<dbReference type="InterPro" id="IPR051318">
    <property type="entry name" value="Fe-S_L-Ser"/>
</dbReference>
<gene>
    <name evidence="13" type="ORF">ENN90_11225</name>
</gene>
<dbReference type="GO" id="GO:0051539">
    <property type="term" value="F:4 iron, 4 sulfur cluster binding"/>
    <property type="evidence" value="ECO:0007669"/>
    <property type="project" value="UniProtKB-KW"/>
</dbReference>
<dbReference type="Proteomes" id="UP000886047">
    <property type="component" value="Unassembled WGS sequence"/>
</dbReference>